<feature type="signal peptide" evidence="1">
    <location>
        <begin position="1"/>
        <end position="18"/>
    </location>
</feature>
<proteinExistence type="predicted"/>
<feature type="chain" id="PRO_5002044768" evidence="1">
    <location>
        <begin position="19"/>
        <end position="52"/>
    </location>
</feature>
<reference evidence="2" key="2">
    <citation type="journal article" date="2015" name="Data Brief">
        <title>Shoot transcriptome of the giant reed, Arundo donax.</title>
        <authorList>
            <person name="Barrero R.A."/>
            <person name="Guerrero F.D."/>
            <person name="Moolhuijzen P."/>
            <person name="Goolsby J.A."/>
            <person name="Tidwell J."/>
            <person name="Bellgard S.E."/>
            <person name="Bellgard M.I."/>
        </authorList>
    </citation>
    <scope>NUCLEOTIDE SEQUENCE</scope>
    <source>
        <tissue evidence="2">Shoot tissue taken approximately 20 cm above the soil surface</tissue>
    </source>
</reference>
<dbReference type="AlphaFoldDB" id="A0A0A8YMF0"/>
<evidence type="ECO:0000256" key="1">
    <source>
        <dbReference type="SAM" id="SignalP"/>
    </source>
</evidence>
<sequence length="52" mass="5942">MGLLLLLLFDHSMQVAQQICEMTGIMIPMGGICVRAYKDEFIQFIYLSEDSQ</sequence>
<reference evidence="2" key="1">
    <citation type="submission" date="2014-09" db="EMBL/GenBank/DDBJ databases">
        <authorList>
            <person name="Magalhaes I.L.F."/>
            <person name="Oliveira U."/>
            <person name="Santos F.R."/>
            <person name="Vidigal T.H.D.A."/>
            <person name="Brescovit A.D."/>
            <person name="Santos A.J."/>
        </authorList>
    </citation>
    <scope>NUCLEOTIDE SEQUENCE</scope>
    <source>
        <tissue evidence="2">Shoot tissue taken approximately 20 cm above the soil surface</tissue>
    </source>
</reference>
<organism evidence="2">
    <name type="scientific">Arundo donax</name>
    <name type="common">Giant reed</name>
    <name type="synonym">Donax arundinaceus</name>
    <dbReference type="NCBI Taxonomy" id="35708"/>
    <lineage>
        <taxon>Eukaryota</taxon>
        <taxon>Viridiplantae</taxon>
        <taxon>Streptophyta</taxon>
        <taxon>Embryophyta</taxon>
        <taxon>Tracheophyta</taxon>
        <taxon>Spermatophyta</taxon>
        <taxon>Magnoliopsida</taxon>
        <taxon>Liliopsida</taxon>
        <taxon>Poales</taxon>
        <taxon>Poaceae</taxon>
        <taxon>PACMAD clade</taxon>
        <taxon>Arundinoideae</taxon>
        <taxon>Arundineae</taxon>
        <taxon>Arundo</taxon>
    </lineage>
</organism>
<accession>A0A0A8YMF0</accession>
<name>A0A0A8YMF0_ARUDO</name>
<evidence type="ECO:0000313" key="2">
    <source>
        <dbReference type="EMBL" id="JAD23732.1"/>
    </source>
</evidence>
<dbReference type="EMBL" id="GBRH01274163">
    <property type="protein sequence ID" value="JAD23732.1"/>
    <property type="molecule type" value="Transcribed_RNA"/>
</dbReference>
<keyword evidence="1" id="KW-0732">Signal</keyword>
<protein>
    <submittedName>
        <fullName evidence="2">Uncharacterized protein</fullName>
    </submittedName>
</protein>